<name>A0ABR7QKN5_9FLAO</name>
<keyword evidence="3" id="KW-1185">Reference proteome</keyword>
<sequence>MKKTKQIIIFMLITFVLSLGCSKDDPIIPPLVGPGENPTKPQEPSNPGNRQFEMVDVKIIFPQGSEIELKTTTAFSLASSSSVAATSMGNLPFNKGTVQLAYLMDLDDNLLLAGFLTDERKEISAATTAEVMLYFGLGYQLLPEEIKKPYLRAVQQVAGFSDFVSNIETLFGNNPLMYTEGTYQSILNAKIDEISTKETIDLTARIEVDSGDTRSGITVSDVDAFNVQVQNSYPRRAHTFVYKKSSTDENGNVTQLPNYTAKAVSDFKLAPGGRNSGLQDGSASIQQQCTVAAKSNIENTTTSGSINLPLEEGELSAEYELVVVGPGTGASGNSRDFTPAERAKFEQLSKEAFILDNFLPTLLDIGGNKGLLPKVGSAKEGALVNAVMPYLEANPNVLAQVLENDFDAASKDFIPFLYEDIRQSNDLRELLKNVYDVVDGGEFPNTFIQSQELIETGEARLKALTSIIDRNINSYNNKCNNFRMKDTSNFESWTVKSSDGKVKVGPECLVILLDEVGDITVQVTADLENGQTLEYEWRTSGTFSGRIQDINGDPSNFGTSVTTANRTISFSSAALNSELSDGDNIENVTVTAYVKNANGTRDEVGSDEMKVNIKKRSFVISPDEVYIEGGRNVILRIRHNDGMTVIPSETTDYKLVWRTSGKYGQLSGRNMVETRYNDDSIFYQSQDKEVEMGVDEVSVDIYAKTKLGTGDYQLVDDAQAIVITKNNEECDFELYPLSKLFENPETANNCPPEAGGTAYMGNVIVYVPIDEDAKSYSVQWTDVYIGSNNSYFNLSGFSWTNENFDTVQVKRVGNMFQVYSGLGNGAACSNHPDIGKMKGYLNSVQGFATVTICY</sequence>
<evidence type="ECO:0000313" key="2">
    <source>
        <dbReference type="EMBL" id="MBC8767751.1"/>
    </source>
</evidence>
<dbReference type="RefSeq" id="WP_187582862.1">
    <property type="nucleotide sequence ID" value="NZ_JACLHY010000005.1"/>
</dbReference>
<feature type="compositionally biased region" description="Polar residues" evidence="1">
    <location>
        <begin position="39"/>
        <end position="49"/>
    </location>
</feature>
<evidence type="ECO:0000313" key="3">
    <source>
        <dbReference type="Proteomes" id="UP000618952"/>
    </source>
</evidence>
<dbReference type="Proteomes" id="UP000618952">
    <property type="component" value="Unassembled WGS sequence"/>
</dbReference>
<proteinExistence type="predicted"/>
<gene>
    <name evidence="2" type="ORF">H4O18_07080</name>
</gene>
<organism evidence="2 3">
    <name type="scientific">Arenibacter arenosicollis</name>
    <dbReference type="NCBI Taxonomy" id="2762274"/>
    <lineage>
        <taxon>Bacteria</taxon>
        <taxon>Pseudomonadati</taxon>
        <taxon>Bacteroidota</taxon>
        <taxon>Flavobacteriia</taxon>
        <taxon>Flavobacteriales</taxon>
        <taxon>Flavobacteriaceae</taxon>
        <taxon>Arenibacter</taxon>
    </lineage>
</organism>
<feature type="region of interest" description="Disordered" evidence="1">
    <location>
        <begin position="30"/>
        <end position="49"/>
    </location>
</feature>
<dbReference type="EMBL" id="JACLHY010000005">
    <property type="protein sequence ID" value="MBC8767751.1"/>
    <property type="molecule type" value="Genomic_DNA"/>
</dbReference>
<comment type="caution">
    <text evidence="2">The sequence shown here is derived from an EMBL/GenBank/DDBJ whole genome shotgun (WGS) entry which is preliminary data.</text>
</comment>
<accession>A0ABR7QKN5</accession>
<evidence type="ECO:0008006" key="4">
    <source>
        <dbReference type="Google" id="ProtNLM"/>
    </source>
</evidence>
<dbReference type="PROSITE" id="PS51257">
    <property type="entry name" value="PROKAR_LIPOPROTEIN"/>
    <property type="match status" value="1"/>
</dbReference>
<reference evidence="2 3" key="1">
    <citation type="submission" date="2020-08" db="EMBL/GenBank/DDBJ databases">
        <title>Arenibacter gaetbuli sp. nov., isolated from a sand dune.</title>
        <authorList>
            <person name="Park S."/>
            <person name="Yoon J.-H."/>
        </authorList>
    </citation>
    <scope>NUCLEOTIDE SEQUENCE [LARGE SCALE GENOMIC DNA]</scope>
    <source>
        <strain evidence="2 3">BSSL-BM3</strain>
    </source>
</reference>
<evidence type="ECO:0000256" key="1">
    <source>
        <dbReference type="SAM" id="MobiDB-lite"/>
    </source>
</evidence>
<protein>
    <recommendedName>
        <fullName evidence="4">Ig-like domain-containing protein</fullName>
    </recommendedName>
</protein>